<comment type="caution">
    <text evidence="1">The sequence shown here is derived from an EMBL/GenBank/DDBJ whole genome shotgun (WGS) entry which is preliminary data.</text>
</comment>
<accession>W1N9F4</accession>
<protein>
    <submittedName>
        <fullName evidence="1">Uncharacterized protein</fullName>
    </submittedName>
</protein>
<name>W1N9F4_9GAMM</name>
<gene>
    <name evidence="1" type="ORF">BJB45_11615</name>
</gene>
<sequence>MGKSPRLSAYVVGLQGWRFEDPLITESPVSGNTAAENAVVRLLNCWAIGLLVSVH</sequence>
<evidence type="ECO:0000313" key="1">
    <source>
        <dbReference type="EMBL" id="ERL51806.1"/>
    </source>
</evidence>
<proteinExistence type="predicted"/>
<dbReference type="EMBL" id="AVBC01000020">
    <property type="protein sequence ID" value="ERL51806.1"/>
    <property type="molecule type" value="Genomic_DNA"/>
</dbReference>
<organism evidence="1 2">
    <name type="scientific">Halomonas huangheensis</name>
    <dbReference type="NCBI Taxonomy" id="1178482"/>
    <lineage>
        <taxon>Bacteria</taxon>
        <taxon>Pseudomonadati</taxon>
        <taxon>Pseudomonadota</taxon>
        <taxon>Gammaproteobacteria</taxon>
        <taxon>Oceanospirillales</taxon>
        <taxon>Halomonadaceae</taxon>
        <taxon>Halomonas</taxon>
    </lineage>
</organism>
<evidence type="ECO:0000313" key="2">
    <source>
        <dbReference type="Proteomes" id="UP000019113"/>
    </source>
</evidence>
<dbReference type="AlphaFoldDB" id="W1N9F4"/>
<keyword evidence="2" id="KW-1185">Reference proteome</keyword>
<reference evidence="1 2" key="1">
    <citation type="submission" date="2013-08" db="EMBL/GenBank/DDBJ databases">
        <title>draft genome of Halomonas huanghegensis, strain BJGMM-B45T.</title>
        <authorList>
            <person name="Miao C."/>
            <person name="Wan Y."/>
            <person name="Jin W."/>
        </authorList>
    </citation>
    <scope>NUCLEOTIDE SEQUENCE [LARGE SCALE GENOMIC DNA]</scope>
    <source>
        <strain evidence="1 2">BJGMM-B45</strain>
    </source>
</reference>
<dbReference type="Proteomes" id="UP000019113">
    <property type="component" value="Unassembled WGS sequence"/>
</dbReference>
<dbReference type="PATRIC" id="fig|1178482.3.peg.1486"/>